<dbReference type="RefSeq" id="WP_191296625.1">
    <property type="nucleotide sequence ID" value="NZ_BNAR01000002.1"/>
</dbReference>
<name>A0ABQ3M629_9PSEU</name>
<reference evidence="2" key="1">
    <citation type="journal article" date="2019" name="Int. J. Syst. Evol. Microbiol.">
        <title>The Global Catalogue of Microorganisms (GCM) 10K type strain sequencing project: providing services to taxonomists for standard genome sequencing and annotation.</title>
        <authorList>
            <consortium name="The Broad Institute Genomics Platform"/>
            <consortium name="The Broad Institute Genome Sequencing Center for Infectious Disease"/>
            <person name="Wu L."/>
            <person name="Ma J."/>
        </authorList>
    </citation>
    <scope>NUCLEOTIDE SEQUENCE [LARGE SCALE GENOMIC DNA]</scope>
    <source>
        <strain evidence="2">CGMCC 4.7367</strain>
    </source>
</reference>
<dbReference type="Proteomes" id="UP000605568">
    <property type="component" value="Unassembled WGS sequence"/>
</dbReference>
<sequence>MTEFAYFCAKCKNEQTDPADAERLAAKLGLSLWKPKDEVTFDFPDGAEACRAAIDAAACVICQPPIGNDCSWELGYAIGSGKTVYVIGQLDGDDWMTRIGVRHINPVSLAEFPGAGAAA</sequence>
<accession>A0ABQ3M629</accession>
<proteinExistence type="predicted"/>
<evidence type="ECO:0000313" key="2">
    <source>
        <dbReference type="Proteomes" id="UP000605568"/>
    </source>
</evidence>
<organism evidence="1 2">
    <name type="scientific">Lentzea cavernae</name>
    <dbReference type="NCBI Taxonomy" id="2020703"/>
    <lineage>
        <taxon>Bacteria</taxon>
        <taxon>Bacillati</taxon>
        <taxon>Actinomycetota</taxon>
        <taxon>Actinomycetes</taxon>
        <taxon>Pseudonocardiales</taxon>
        <taxon>Pseudonocardiaceae</taxon>
        <taxon>Lentzea</taxon>
    </lineage>
</organism>
<gene>
    <name evidence="1" type="ORF">GCM10017774_13030</name>
</gene>
<keyword evidence="2" id="KW-1185">Reference proteome</keyword>
<dbReference type="SUPFAM" id="SSF52309">
    <property type="entry name" value="N-(deoxy)ribosyltransferase-like"/>
    <property type="match status" value="1"/>
</dbReference>
<evidence type="ECO:0000313" key="1">
    <source>
        <dbReference type="EMBL" id="GHH32311.1"/>
    </source>
</evidence>
<dbReference type="EMBL" id="BNAR01000002">
    <property type="protein sequence ID" value="GHH32311.1"/>
    <property type="molecule type" value="Genomic_DNA"/>
</dbReference>
<comment type="caution">
    <text evidence="1">The sequence shown here is derived from an EMBL/GenBank/DDBJ whole genome shotgun (WGS) entry which is preliminary data.</text>
</comment>
<protein>
    <submittedName>
        <fullName evidence="1">Uncharacterized protein</fullName>
    </submittedName>
</protein>